<name>A0ABU8XYB7_9PROT</name>
<dbReference type="RefSeq" id="WP_418161817.1">
    <property type="nucleotide sequence ID" value="NZ_JBBLZC010000039.1"/>
</dbReference>
<dbReference type="SMART" id="SM00100">
    <property type="entry name" value="cNMP"/>
    <property type="match status" value="1"/>
</dbReference>
<dbReference type="PROSITE" id="PS51063">
    <property type="entry name" value="HTH_CRP_2"/>
    <property type="match status" value="1"/>
</dbReference>
<dbReference type="InterPro" id="IPR000595">
    <property type="entry name" value="cNMP-bd_dom"/>
</dbReference>
<dbReference type="Gene3D" id="2.60.120.10">
    <property type="entry name" value="Jelly Rolls"/>
    <property type="match status" value="1"/>
</dbReference>
<evidence type="ECO:0000259" key="4">
    <source>
        <dbReference type="PROSITE" id="PS50042"/>
    </source>
</evidence>
<dbReference type="SMART" id="SM00419">
    <property type="entry name" value="HTH_CRP"/>
    <property type="match status" value="1"/>
</dbReference>
<dbReference type="InterPro" id="IPR050397">
    <property type="entry name" value="Env_Response_Regulators"/>
</dbReference>
<keyword evidence="2" id="KW-0238">DNA-binding</keyword>
<evidence type="ECO:0000313" key="7">
    <source>
        <dbReference type="Proteomes" id="UP001375743"/>
    </source>
</evidence>
<proteinExistence type="predicted"/>
<dbReference type="EMBL" id="JBBLZC010000039">
    <property type="protein sequence ID" value="MEK0085969.1"/>
    <property type="molecule type" value="Genomic_DNA"/>
</dbReference>
<protein>
    <submittedName>
        <fullName evidence="6">Helix-turn-helix domain-containing protein</fullName>
    </submittedName>
</protein>
<comment type="caution">
    <text evidence="6">The sequence shown here is derived from an EMBL/GenBank/DDBJ whole genome shotgun (WGS) entry which is preliminary data.</text>
</comment>
<gene>
    <name evidence="6" type="ORF">U1T56_22670</name>
</gene>
<dbReference type="InterPro" id="IPR014710">
    <property type="entry name" value="RmlC-like_jellyroll"/>
</dbReference>
<dbReference type="SUPFAM" id="SSF51206">
    <property type="entry name" value="cAMP-binding domain-like"/>
    <property type="match status" value="1"/>
</dbReference>
<dbReference type="PANTHER" id="PTHR24567:SF74">
    <property type="entry name" value="HTH-TYPE TRANSCRIPTIONAL REGULATOR ARCR"/>
    <property type="match status" value="1"/>
</dbReference>
<dbReference type="InterPro" id="IPR018490">
    <property type="entry name" value="cNMP-bd_dom_sf"/>
</dbReference>
<dbReference type="InterPro" id="IPR036388">
    <property type="entry name" value="WH-like_DNA-bd_sf"/>
</dbReference>
<feature type="domain" description="HTH crp-type" evidence="5">
    <location>
        <begin position="148"/>
        <end position="216"/>
    </location>
</feature>
<dbReference type="Gene3D" id="1.10.10.10">
    <property type="entry name" value="Winged helix-like DNA-binding domain superfamily/Winged helix DNA-binding domain"/>
    <property type="match status" value="1"/>
</dbReference>
<accession>A0ABU8XYB7</accession>
<dbReference type="NCBIfam" id="NF006901">
    <property type="entry name" value="PRK09392.1"/>
    <property type="match status" value="1"/>
</dbReference>
<evidence type="ECO:0000256" key="2">
    <source>
        <dbReference type="ARBA" id="ARBA00023125"/>
    </source>
</evidence>
<dbReference type="SUPFAM" id="SSF46785">
    <property type="entry name" value="Winged helix' DNA-binding domain"/>
    <property type="match status" value="1"/>
</dbReference>
<dbReference type="InterPro" id="IPR012318">
    <property type="entry name" value="HTH_CRP"/>
</dbReference>
<feature type="domain" description="Cyclic nucleotide-binding" evidence="4">
    <location>
        <begin position="14"/>
        <end position="115"/>
    </location>
</feature>
<organism evidence="6 7">
    <name type="scientific">Benzoatithermus flavus</name>
    <dbReference type="NCBI Taxonomy" id="3108223"/>
    <lineage>
        <taxon>Bacteria</taxon>
        <taxon>Pseudomonadati</taxon>
        <taxon>Pseudomonadota</taxon>
        <taxon>Alphaproteobacteria</taxon>
        <taxon>Geminicoccales</taxon>
        <taxon>Geminicoccaceae</taxon>
        <taxon>Benzoatithermus</taxon>
    </lineage>
</organism>
<dbReference type="PROSITE" id="PS50042">
    <property type="entry name" value="CNMP_BINDING_3"/>
    <property type="match status" value="1"/>
</dbReference>
<dbReference type="Pfam" id="PF00027">
    <property type="entry name" value="cNMP_binding"/>
    <property type="match status" value="1"/>
</dbReference>
<keyword evidence="7" id="KW-1185">Reference proteome</keyword>
<evidence type="ECO:0000256" key="3">
    <source>
        <dbReference type="ARBA" id="ARBA00023163"/>
    </source>
</evidence>
<evidence type="ECO:0000313" key="6">
    <source>
        <dbReference type="EMBL" id="MEK0085969.1"/>
    </source>
</evidence>
<dbReference type="Proteomes" id="UP001375743">
    <property type="component" value="Unassembled WGS sequence"/>
</dbReference>
<keyword evidence="3" id="KW-0804">Transcription</keyword>
<evidence type="ECO:0000259" key="5">
    <source>
        <dbReference type="PROSITE" id="PS51063"/>
    </source>
</evidence>
<dbReference type="InterPro" id="IPR036390">
    <property type="entry name" value="WH_DNA-bd_sf"/>
</dbReference>
<dbReference type="PANTHER" id="PTHR24567">
    <property type="entry name" value="CRP FAMILY TRANSCRIPTIONAL REGULATORY PROTEIN"/>
    <property type="match status" value="1"/>
</dbReference>
<reference evidence="6 7" key="1">
    <citation type="submission" date="2024-01" db="EMBL/GenBank/DDBJ databases">
        <title>Multi-omics insights into the function and evolution of sodium benzoate biodegradation pathways in Benzoatithermus flavus gen. nov., sp. nov. from hot spring.</title>
        <authorList>
            <person name="Hu C.-J."/>
            <person name="Li W.-J."/>
        </authorList>
    </citation>
    <scope>NUCLEOTIDE SEQUENCE [LARGE SCALE GENOMIC DNA]</scope>
    <source>
        <strain evidence="6 7">SYSU G07066</strain>
    </source>
</reference>
<evidence type="ECO:0000256" key="1">
    <source>
        <dbReference type="ARBA" id="ARBA00023015"/>
    </source>
</evidence>
<dbReference type="CDD" id="cd00038">
    <property type="entry name" value="CAP_ED"/>
    <property type="match status" value="1"/>
</dbReference>
<sequence>MKLKDIEPLRQVKLLADLDDAQLERLSRGAYLQRFPKGTVLFDPGDSPDFLHVLLEGAVELIGRTSGARETTIQILWPVDCFIPAAALTSTPYLMAARTLEPSQILMLEASNLRRCVREDAGLASIMIALLAGQFREMVRQVKDLKLRTGTQRLACFLLRLWDETGEGGAARLPFSKGTLASRLGMTAENLSRAFRNLEQAGLEVRGSRIVVRDRDKLEAICCLDALIDKQDAALSVQDR</sequence>
<dbReference type="Pfam" id="PF13545">
    <property type="entry name" value="HTH_Crp_2"/>
    <property type="match status" value="1"/>
</dbReference>
<keyword evidence="1" id="KW-0805">Transcription regulation</keyword>